<sequence>MLWLLFPTEVNVMRQRVLALLCLMLLLSGCMGVPHDSKTNPLDSAAKQNQKNHATESAHDDVTSSSETFLLTGVDSRGEPSSRSDAILLAQYDPHLQKVKLASIMRDSYVKIPGYKLGSNKINTAYYLGGSELLKKTIYHNFHIKVDHVVTIDFKGFEKLVDLLAPEGIKVDVKPEMIQDMSIEASKGENILHGEEILKYVRFRHDGESDFGRVQRQQEVLIQLKDNMTERFSSVEGIVSMPHLLNEAMALTDSDMKMKDYLEYGSSLLFNPIEEVNTLRIPVEGSFTDQIYPHSGSVLLLDMKRNQTELKDFFEK</sequence>
<comment type="similarity">
    <text evidence="2">Belongs to the LytR/CpsA/Psr (LCP) family.</text>
</comment>
<dbReference type="OrthoDB" id="9782542at2"/>
<evidence type="ECO:0000256" key="11">
    <source>
        <dbReference type="ARBA" id="ARBA00040752"/>
    </source>
</evidence>
<comment type="subcellular location">
    <subcellularLocation>
        <location evidence="1">Cell membrane</location>
        <topology evidence="1">Single-pass type II membrane protein</topology>
    </subcellularLocation>
</comment>
<protein>
    <recommendedName>
        <fullName evidence="11">Regulatory protein MsrR</fullName>
    </recommendedName>
</protein>
<proteinExistence type="inferred from homology"/>
<keyword evidence="4" id="KW-0812">Transmembrane</keyword>
<accession>A0A3S0UIU8</accession>
<feature type="domain" description="Cell envelope-related transcriptional attenuator" evidence="13">
    <location>
        <begin position="83"/>
        <end position="228"/>
    </location>
</feature>
<evidence type="ECO:0000256" key="1">
    <source>
        <dbReference type="ARBA" id="ARBA00004401"/>
    </source>
</evidence>
<dbReference type="InterPro" id="IPR050922">
    <property type="entry name" value="LytR/CpsA/Psr_CW_biosynth"/>
</dbReference>
<dbReference type="PANTHER" id="PTHR33392">
    <property type="entry name" value="POLYISOPRENYL-TEICHOIC ACID--PEPTIDOGLYCAN TEICHOIC ACID TRANSFERASE TAGU"/>
    <property type="match status" value="1"/>
</dbReference>
<feature type="compositionally biased region" description="Polar residues" evidence="12">
    <location>
        <begin position="41"/>
        <end position="52"/>
    </location>
</feature>
<evidence type="ECO:0000313" key="14">
    <source>
        <dbReference type="EMBL" id="RUQ32590.1"/>
    </source>
</evidence>
<evidence type="ECO:0000256" key="7">
    <source>
        <dbReference type="ARBA" id="ARBA00023015"/>
    </source>
</evidence>
<keyword evidence="9" id="KW-0804">Transcription</keyword>
<feature type="region of interest" description="Disordered" evidence="12">
    <location>
        <begin position="41"/>
        <end position="64"/>
    </location>
</feature>
<evidence type="ECO:0000256" key="10">
    <source>
        <dbReference type="ARBA" id="ARBA00037178"/>
    </source>
</evidence>
<comment type="caution">
    <text evidence="14">The sequence shown here is derived from an EMBL/GenBank/DDBJ whole genome shotgun (WGS) entry which is preliminary data.</text>
</comment>
<evidence type="ECO:0000256" key="12">
    <source>
        <dbReference type="SAM" id="MobiDB-lite"/>
    </source>
</evidence>
<keyword evidence="15" id="KW-1185">Reference proteome</keyword>
<evidence type="ECO:0000256" key="4">
    <source>
        <dbReference type="ARBA" id="ARBA00022692"/>
    </source>
</evidence>
<dbReference type="GO" id="GO:0005886">
    <property type="term" value="C:plasma membrane"/>
    <property type="evidence" value="ECO:0007669"/>
    <property type="project" value="UniProtKB-SubCell"/>
</dbReference>
<organism evidence="14 15">
    <name type="scientific">Peribacillus cavernae</name>
    <dbReference type="NCBI Taxonomy" id="1674310"/>
    <lineage>
        <taxon>Bacteria</taxon>
        <taxon>Bacillati</taxon>
        <taxon>Bacillota</taxon>
        <taxon>Bacilli</taxon>
        <taxon>Bacillales</taxon>
        <taxon>Bacillaceae</taxon>
        <taxon>Peribacillus</taxon>
    </lineage>
</organism>
<evidence type="ECO:0000256" key="2">
    <source>
        <dbReference type="ARBA" id="ARBA00006068"/>
    </source>
</evidence>
<comment type="function">
    <text evidence="10">Involved in SarA attenuation. Affects resistance to oxacillin and teicoplanin, as well as the synthesis of virulence factors.</text>
</comment>
<keyword evidence="3" id="KW-1003">Cell membrane</keyword>
<evidence type="ECO:0000256" key="8">
    <source>
        <dbReference type="ARBA" id="ARBA00023136"/>
    </source>
</evidence>
<dbReference type="Gene3D" id="3.40.630.190">
    <property type="entry name" value="LCP protein"/>
    <property type="match status" value="1"/>
</dbReference>
<keyword evidence="6" id="KW-1133">Transmembrane helix</keyword>
<reference evidence="14 15" key="1">
    <citation type="submission" date="2018-12" db="EMBL/GenBank/DDBJ databases">
        <title>Bacillus chawlae sp. nov., Bacillus glennii sp. nov., and Bacillus saganii sp. nov. Isolated from the Vehicle Assembly Building at Kennedy Space Center where the Viking Spacecraft were Assembled.</title>
        <authorList>
            <person name="Seuylemezian A."/>
            <person name="Vaishampayan P."/>
        </authorList>
    </citation>
    <scope>NUCLEOTIDE SEQUENCE [LARGE SCALE GENOMIC DNA]</scope>
    <source>
        <strain evidence="14 15">L5</strain>
    </source>
</reference>
<dbReference type="InterPro" id="IPR004474">
    <property type="entry name" value="LytR_CpsA_psr"/>
</dbReference>
<dbReference type="Pfam" id="PF03816">
    <property type="entry name" value="LytR_cpsA_psr"/>
    <property type="match status" value="1"/>
</dbReference>
<dbReference type="EMBL" id="RYZZ01000001">
    <property type="protein sequence ID" value="RUQ32590.1"/>
    <property type="molecule type" value="Genomic_DNA"/>
</dbReference>
<name>A0A3S0UIU8_9BACI</name>
<gene>
    <name evidence="14" type="ORF">ELQ35_00380</name>
</gene>
<dbReference type="NCBIfam" id="TIGR00350">
    <property type="entry name" value="lytR_cpsA_psr"/>
    <property type="match status" value="1"/>
</dbReference>
<dbReference type="Proteomes" id="UP000267430">
    <property type="component" value="Unassembled WGS sequence"/>
</dbReference>
<feature type="compositionally biased region" description="Basic and acidic residues" evidence="12">
    <location>
        <begin position="53"/>
        <end position="62"/>
    </location>
</feature>
<evidence type="ECO:0000256" key="5">
    <source>
        <dbReference type="ARBA" id="ARBA00022968"/>
    </source>
</evidence>
<dbReference type="PANTHER" id="PTHR33392:SF8">
    <property type="entry name" value="REGULATORY PROTEIN MSRR"/>
    <property type="match status" value="1"/>
</dbReference>
<evidence type="ECO:0000313" key="15">
    <source>
        <dbReference type="Proteomes" id="UP000267430"/>
    </source>
</evidence>
<keyword evidence="7" id="KW-0805">Transcription regulation</keyword>
<keyword evidence="5" id="KW-0735">Signal-anchor</keyword>
<evidence type="ECO:0000256" key="6">
    <source>
        <dbReference type="ARBA" id="ARBA00022989"/>
    </source>
</evidence>
<dbReference type="GO" id="GO:0071555">
    <property type="term" value="P:cell wall organization"/>
    <property type="evidence" value="ECO:0007669"/>
    <property type="project" value="UniProtKB-KW"/>
</dbReference>
<evidence type="ECO:0000256" key="3">
    <source>
        <dbReference type="ARBA" id="ARBA00022475"/>
    </source>
</evidence>
<evidence type="ECO:0000256" key="9">
    <source>
        <dbReference type="ARBA" id="ARBA00023163"/>
    </source>
</evidence>
<evidence type="ECO:0000259" key="13">
    <source>
        <dbReference type="Pfam" id="PF03816"/>
    </source>
</evidence>
<keyword evidence="8" id="KW-0472">Membrane</keyword>
<dbReference type="AlphaFoldDB" id="A0A3S0UIU8"/>